<evidence type="ECO:0000313" key="4">
    <source>
        <dbReference type="Proteomes" id="UP000396862"/>
    </source>
</evidence>
<reference evidence="1 4" key="2">
    <citation type="submission" date="2019-10" db="EMBL/GenBank/DDBJ databases">
        <title>Prolixibacter strains distinguished by the presence of nitrate reductase genes were adept at nitrate-dependent anaerobic corrosion of metallic iron and carbon steel.</title>
        <authorList>
            <person name="Iino T."/>
            <person name="Shono N."/>
            <person name="Ito K."/>
            <person name="Nakamura R."/>
            <person name="Sueoka K."/>
            <person name="Harayama S."/>
            <person name="Ohkuma M."/>
        </authorList>
    </citation>
    <scope>NUCLEOTIDE SEQUENCE [LARGE SCALE GENOMIC DNA]</scope>
    <source>
        <strain evidence="1 4">MIC1-1</strain>
    </source>
</reference>
<name>A0A2P8CKI7_9BACT</name>
<proteinExistence type="predicted"/>
<dbReference type="Proteomes" id="UP000240621">
    <property type="component" value="Unassembled WGS sequence"/>
</dbReference>
<sequence>MKNRWIYGLVSAVVLLLVVWACSRTEDTGNSKSKVDITFFAEKSGTSLKNGNVDLDAILAELDCDEVLLGEDAAANYRLMVRLTGPNAFDETYFLAFDAVGGGVASELVQLNADATYSIERFALVQKIDQNGGWTVENTGMVMATPENNSAFMDYVTESLPFEFTVGKYEKNRIEIDLLCFNQQIAPAFGFEWFDYDIVQGDEVCVFINCINENDQENYHQVYPADLEAWVPSDVNSGNAYWDIGPNYTVENNAITGIYPVCFPLYAPAIEMTDGLTLEMRPAFGELNNGEIIYSDVFMVTIPQSIILEYLGLTSYVGAPILIDEVRGITVKVDMAPDPSVDNPRFIHLEYLNCLEDPNDPGGSCETAFAYNETYSSCFFNYSYLISTNRWGWTNGPLASSGTPYEFTMLAGAGGGQNEDPPQCHPENGINAGTLTVTYDGSSVSLLLNISSAYDLTEVHVWVAEGDAGDDPDPRIPHYEKNNGDIVYTLSPGKFTIVDEGLTDNNWNDTLDGFNGGNIYVIVHAVVCPALPQ</sequence>
<accession>A0A2P8CKI7</accession>
<gene>
    <name evidence="2" type="ORF">CLV93_101454</name>
    <name evidence="1" type="ORF">JCM18694_03650</name>
</gene>
<reference evidence="2 3" key="1">
    <citation type="submission" date="2018-03" db="EMBL/GenBank/DDBJ databases">
        <title>Genomic Encyclopedia of Archaeal and Bacterial Type Strains, Phase II (KMG-II): from individual species to whole genera.</title>
        <authorList>
            <person name="Goeker M."/>
        </authorList>
    </citation>
    <scope>NUCLEOTIDE SEQUENCE [LARGE SCALE GENOMIC DNA]</scope>
    <source>
        <strain evidence="2 3">DSM 27267</strain>
    </source>
</reference>
<dbReference type="RefSeq" id="WP_106540533.1">
    <property type="nucleotide sequence ID" value="NZ_BLAU01000001.1"/>
</dbReference>
<dbReference type="Proteomes" id="UP000396862">
    <property type="component" value="Unassembled WGS sequence"/>
</dbReference>
<evidence type="ECO:0000313" key="2">
    <source>
        <dbReference type="EMBL" id="PSK85496.1"/>
    </source>
</evidence>
<evidence type="ECO:0000313" key="1">
    <source>
        <dbReference type="EMBL" id="GET20119.1"/>
    </source>
</evidence>
<evidence type="ECO:0000313" key="3">
    <source>
        <dbReference type="Proteomes" id="UP000240621"/>
    </source>
</evidence>
<protein>
    <submittedName>
        <fullName evidence="2">Uncharacterized protein</fullName>
    </submittedName>
</protein>
<keyword evidence="4" id="KW-1185">Reference proteome</keyword>
<comment type="caution">
    <text evidence="2">The sequence shown here is derived from an EMBL/GenBank/DDBJ whole genome shotgun (WGS) entry which is preliminary data.</text>
</comment>
<dbReference type="EMBL" id="PYGC01000001">
    <property type="protein sequence ID" value="PSK85496.1"/>
    <property type="molecule type" value="Genomic_DNA"/>
</dbReference>
<dbReference type="EMBL" id="BLAU01000001">
    <property type="protein sequence ID" value="GET20119.1"/>
    <property type="molecule type" value="Genomic_DNA"/>
</dbReference>
<dbReference type="AlphaFoldDB" id="A0A2P8CKI7"/>
<organism evidence="2 3">
    <name type="scientific">Prolixibacter denitrificans</name>
    <dbReference type="NCBI Taxonomy" id="1541063"/>
    <lineage>
        <taxon>Bacteria</taxon>
        <taxon>Pseudomonadati</taxon>
        <taxon>Bacteroidota</taxon>
        <taxon>Bacteroidia</taxon>
        <taxon>Marinilabiliales</taxon>
        <taxon>Prolixibacteraceae</taxon>
        <taxon>Prolixibacter</taxon>
    </lineage>
</organism>
<dbReference type="OrthoDB" id="599464at2"/>